<evidence type="ECO:0000256" key="4">
    <source>
        <dbReference type="ARBA" id="ARBA00023034"/>
    </source>
</evidence>
<evidence type="ECO:0000313" key="10">
    <source>
        <dbReference type="Proteomes" id="UP000663864"/>
    </source>
</evidence>
<dbReference type="Proteomes" id="UP000663836">
    <property type="component" value="Unassembled WGS sequence"/>
</dbReference>
<dbReference type="GO" id="GO:0005829">
    <property type="term" value="C:cytosol"/>
    <property type="evidence" value="ECO:0007669"/>
    <property type="project" value="GOC"/>
</dbReference>
<reference evidence="8" key="1">
    <citation type="submission" date="2021-02" db="EMBL/GenBank/DDBJ databases">
        <authorList>
            <person name="Nowell W R."/>
        </authorList>
    </citation>
    <scope>NUCLEOTIDE SEQUENCE</scope>
</reference>
<feature type="region of interest" description="Disordered" evidence="5">
    <location>
        <begin position="1"/>
        <end position="32"/>
    </location>
</feature>
<dbReference type="CDD" id="cd20788">
    <property type="entry name" value="TBC1D23_C-like"/>
    <property type="match status" value="1"/>
</dbReference>
<dbReference type="SMART" id="SM00164">
    <property type="entry name" value="TBC"/>
    <property type="match status" value="1"/>
</dbReference>
<evidence type="ECO:0000256" key="2">
    <source>
        <dbReference type="ARBA" id="ARBA00014207"/>
    </source>
</evidence>
<sequence length="765" mass="87890">MSEENTEQNDSNLNINHHELNSNSNHNNNENTIKTQDNQWINELRLVLEKGCDLGSIRNIGKCRPLTDDLRLRVWEAMYDGSYKKHEYLEKFVSRGNENCGSYTSNGQTCLDINESNSEYKYIDSNVFDLPEQNVIRDDVSRLVHTSQINQDMLTSKMTDIEAVITHYCKKTNETYEKGNGWIEIFKPLITLEYKDRSELYALFASIRNRYIPRDCEADGMPYHLFRLLLLYHDPELCRFFDTRKITPDLYAHIWIRSLYAGSCSLNITLPLWDGYFQHADQFFAFFLALVLLMFAKEQVLDMADKEKNEIINFLSKAPSNLTVDDLDDFCSLANHYASNTPQSFRKEFYTCLFSETDRSFSQKAYSIYQALCLPVSVQELLQANQLGGTAGVRYFIVDCRPAEQYNSKHLYTAFHLDANLLLEDPKEFAGSVDALFATKQRAIDAGSTAGGEHLCFIGSGHEEEDKYVRMVVAYFLRRNTKYVSIASGGYEMLAKAIEDPSMLIQPQQHKISTAIHDSLSIGSTLKNNIVEKIPTINTQTASFINMISSAVKTKSIEVKEKVKDYINYTSLTDSSHSIPKHVSKQDKVSNLYRQNQPSVFSLDEEEDDDETTSSFRHHETSELVDIESWFLRSDLLHKYECEHFDENDTTYPSLLLVSSTHLYILRKLPEHKTMANLVSRRPLNTISKITSKKNFPEIITFRYASNQAEDEEEEKSTKSNIKNAKAKIPIDCDKVYLPDAGDAIKSIKILIMKELNMFEISNEN</sequence>
<dbReference type="AlphaFoldDB" id="A0A813RYG0"/>
<evidence type="ECO:0000259" key="7">
    <source>
        <dbReference type="PROSITE" id="PS50206"/>
    </source>
</evidence>
<dbReference type="PROSITE" id="PS50206">
    <property type="entry name" value="RHODANESE_3"/>
    <property type="match status" value="1"/>
</dbReference>
<comment type="subcellular location">
    <subcellularLocation>
        <location evidence="1">Golgi apparatus</location>
        <location evidence="1">trans-Golgi network</location>
    </subcellularLocation>
</comment>
<dbReference type="InterPro" id="IPR039755">
    <property type="entry name" value="TBC1D23"/>
</dbReference>
<dbReference type="InterPro" id="IPR000195">
    <property type="entry name" value="Rab-GAP-TBC_dom"/>
</dbReference>
<dbReference type="SUPFAM" id="SSF47923">
    <property type="entry name" value="Ypt/Rab-GAP domain of gyp1p"/>
    <property type="match status" value="1"/>
</dbReference>
<comment type="caution">
    <text evidence="8">The sequence shown here is derived from an EMBL/GenBank/DDBJ whole genome shotgun (WGS) entry which is preliminary data.</text>
</comment>
<dbReference type="GO" id="GO:0099041">
    <property type="term" value="P:vesicle tethering to Golgi"/>
    <property type="evidence" value="ECO:0007669"/>
    <property type="project" value="TreeGrafter"/>
</dbReference>
<dbReference type="InterPro" id="IPR035969">
    <property type="entry name" value="Rab-GAP_TBC_sf"/>
</dbReference>
<dbReference type="Gene3D" id="1.10.472.80">
    <property type="entry name" value="Ypt/Rab-GAP domain of gyp1p, domain 3"/>
    <property type="match status" value="1"/>
</dbReference>
<dbReference type="SUPFAM" id="SSF52821">
    <property type="entry name" value="Rhodanese/Cell cycle control phosphatase"/>
    <property type="match status" value="1"/>
</dbReference>
<keyword evidence="3" id="KW-0217">Developmental protein</keyword>
<dbReference type="PANTHER" id="PTHR13297:SF5">
    <property type="entry name" value="TBC1 DOMAIN FAMILY MEMBER 23"/>
    <property type="match status" value="1"/>
</dbReference>
<feature type="compositionally biased region" description="Low complexity" evidence="5">
    <location>
        <begin position="11"/>
        <end position="31"/>
    </location>
</feature>
<dbReference type="Proteomes" id="UP000663864">
    <property type="component" value="Unassembled WGS sequence"/>
</dbReference>
<dbReference type="Pfam" id="PF19430">
    <property type="entry name" value="TBC1D23_C"/>
    <property type="match status" value="1"/>
</dbReference>
<name>A0A813RYG0_9BILA</name>
<dbReference type="InterPro" id="IPR045799">
    <property type="entry name" value="TBC1D23_C"/>
</dbReference>
<accession>A0A813RYG0</accession>
<evidence type="ECO:0000256" key="1">
    <source>
        <dbReference type="ARBA" id="ARBA00004601"/>
    </source>
</evidence>
<dbReference type="EMBL" id="CAJOBD010000365">
    <property type="protein sequence ID" value="CAF3654767.1"/>
    <property type="molecule type" value="Genomic_DNA"/>
</dbReference>
<dbReference type="PROSITE" id="PS50086">
    <property type="entry name" value="TBC_RABGAP"/>
    <property type="match status" value="1"/>
</dbReference>
<proteinExistence type="predicted"/>
<dbReference type="Gene3D" id="3.40.250.10">
    <property type="entry name" value="Rhodanese-like domain"/>
    <property type="match status" value="1"/>
</dbReference>
<evidence type="ECO:0000256" key="5">
    <source>
        <dbReference type="SAM" id="MobiDB-lite"/>
    </source>
</evidence>
<evidence type="ECO:0000313" key="8">
    <source>
        <dbReference type="EMBL" id="CAF0787674.1"/>
    </source>
</evidence>
<dbReference type="PANTHER" id="PTHR13297">
    <property type="entry name" value="TBC1 DOMAIN FAMILY MEMBER 23-RELATED"/>
    <property type="match status" value="1"/>
</dbReference>
<feature type="domain" description="Rhodanese" evidence="7">
    <location>
        <begin position="391"/>
        <end position="503"/>
    </location>
</feature>
<dbReference type="GO" id="GO:0042147">
    <property type="term" value="P:retrograde transport, endosome to Golgi"/>
    <property type="evidence" value="ECO:0007669"/>
    <property type="project" value="InterPro"/>
</dbReference>
<protein>
    <recommendedName>
        <fullName evidence="2">TBC1 domain family member 23</fullName>
    </recommendedName>
</protein>
<dbReference type="InterPro" id="IPR036873">
    <property type="entry name" value="Rhodanese-like_dom_sf"/>
</dbReference>
<feature type="domain" description="Rab-GAP TBC" evidence="6">
    <location>
        <begin position="65"/>
        <end position="280"/>
    </location>
</feature>
<evidence type="ECO:0000259" key="6">
    <source>
        <dbReference type="PROSITE" id="PS50086"/>
    </source>
</evidence>
<dbReference type="Pfam" id="PF00566">
    <property type="entry name" value="RabGAP-TBC"/>
    <property type="match status" value="1"/>
</dbReference>
<dbReference type="GO" id="GO:0005802">
    <property type="term" value="C:trans-Golgi network"/>
    <property type="evidence" value="ECO:0007669"/>
    <property type="project" value="TreeGrafter"/>
</dbReference>
<evidence type="ECO:0000256" key="3">
    <source>
        <dbReference type="ARBA" id="ARBA00022473"/>
    </source>
</evidence>
<evidence type="ECO:0000313" key="9">
    <source>
        <dbReference type="EMBL" id="CAF3654767.1"/>
    </source>
</evidence>
<organism evidence="8 10">
    <name type="scientific">Rotaria sordida</name>
    <dbReference type="NCBI Taxonomy" id="392033"/>
    <lineage>
        <taxon>Eukaryota</taxon>
        <taxon>Metazoa</taxon>
        <taxon>Spiralia</taxon>
        <taxon>Gnathifera</taxon>
        <taxon>Rotifera</taxon>
        <taxon>Eurotatoria</taxon>
        <taxon>Bdelloidea</taxon>
        <taxon>Philodinida</taxon>
        <taxon>Philodinidae</taxon>
        <taxon>Rotaria</taxon>
    </lineage>
</organism>
<gene>
    <name evidence="9" type="ORF">JBS370_LOCUS6560</name>
    <name evidence="8" type="ORF">ZHD862_LOCUS1737</name>
</gene>
<dbReference type="InterPro" id="IPR001763">
    <property type="entry name" value="Rhodanese-like_dom"/>
</dbReference>
<dbReference type="EMBL" id="CAJNOT010000031">
    <property type="protein sequence ID" value="CAF0787674.1"/>
    <property type="molecule type" value="Genomic_DNA"/>
</dbReference>
<keyword evidence="4" id="KW-0333">Golgi apparatus</keyword>